<sequence length="96" mass="11205">MSIDERLERIETLVSINAKEVLTVKEVSLLIGRSESRIRHLVADREIPHYKNDRGQVNFRRSEIEAWQLGERIPTRAETDSKAATYIVTKRMKKAR</sequence>
<accession>A0AC61RG52</accession>
<proteinExistence type="predicted"/>
<dbReference type="EMBL" id="SRYB01000005">
    <property type="protein sequence ID" value="TGY79801.1"/>
    <property type="molecule type" value="Genomic_DNA"/>
</dbReference>
<name>A0AC61RG52_9BACT</name>
<evidence type="ECO:0000313" key="2">
    <source>
        <dbReference type="Proteomes" id="UP000306319"/>
    </source>
</evidence>
<comment type="caution">
    <text evidence="1">The sequence shown here is derived from an EMBL/GenBank/DDBJ whole genome shotgun (WGS) entry which is preliminary data.</text>
</comment>
<reference evidence="1" key="1">
    <citation type="submission" date="2019-04" db="EMBL/GenBank/DDBJ databases">
        <title>Microbes associate with the intestines of laboratory mice.</title>
        <authorList>
            <person name="Navarre W."/>
            <person name="Wong E."/>
            <person name="Huang K."/>
            <person name="Tropini C."/>
            <person name="Ng K."/>
            <person name="Yu B."/>
        </authorList>
    </citation>
    <scope>NUCLEOTIDE SEQUENCE</scope>
    <source>
        <strain evidence="1">NM04_E33</strain>
    </source>
</reference>
<gene>
    <name evidence="1" type="ORF">E5331_05345</name>
</gene>
<protein>
    <submittedName>
        <fullName evidence="1">DNA-binding protein</fullName>
    </submittedName>
</protein>
<keyword evidence="1" id="KW-0238">DNA-binding</keyword>
<evidence type="ECO:0000313" key="1">
    <source>
        <dbReference type="EMBL" id="TGY79801.1"/>
    </source>
</evidence>
<keyword evidence="2" id="KW-1185">Reference proteome</keyword>
<organism evidence="1 2">
    <name type="scientific">Lepagella muris</name>
    <dbReference type="NCBI Taxonomy" id="3032870"/>
    <lineage>
        <taxon>Bacteria</taxon>
        <taxon>Pseudomonadati</taxon>
        <taxon>Bacteroidota</taxon>
        <taxon>Bacteroidia</taxon>
        <taxon>Bacteroidales</taxon>
        <taxon>Muribaculaceae</taxon>
        <taxon>Lepagella</taxon>
    </lineage>
</organism>
<dbReference type="Proteomes" id="UP000306319">
    <property type="component" value="Unassembled WGS sequence"/>
</dbReference>